<evidence type="ECO:0000313" key="2">
    <source>
        <dbReference type="Proteomes" id="UP000651852"/>
    </source>
</evidence>
<protein>
    <submittedName>
        <fullName evidence="1">Flagellar protein FlhE</fullName>
    </submittedName>
</protein>
<keyword evidence="2" id="KW-1185">Reference proteome</keyword>
<dbReference type="EMBL" id="JACONW010000081">
    <property type="protein sequence ID" value="MBC3951406.1"/>
    <property type="molecule type" value="Genomic_DNA"/>
</dbReference>
<evidence type="ECO:0000313" key="1">
    <source>
        <dbReference type="EMBL" id="MBC3951406.1"/>
    </source>
</evidence>
<keyword evidence="1" id="KW-0282">Flagellum</keyword>
<dbReference type="RefSeq" id="WP_187522153.1">
    <property type="nucleotide sequence ID" value="NZ_JACONW010000081.1"/>
</dbReference>
<keyword evidence="1" id="KW-0969">Cilium</keyword>
<dbReference type="Proteomes" id="UP000651852">
    <property type="component" value="Unassembled WGS sequence"/>
</dbReference>
<comment type="caution">
    <text evidence="1">The sequence shown here is derived from an EMBL/GenBank/DDBJ whole genome shotgun (WGS) entry which is preliminary data.</text>
</comment>
<name>A0ABR7B2K0_9PSED</name>
<sequence>MAGSYSSSVNLPVLHSRGYVYVARVPVPNTVREGQTIKNVSWNWNVQGWPRGLQVQLCQASDRCIDVSRVRRSSTRMFHGFLAKQPFYFELKLSPSGPTPVAGQVGHITVDW</sequence>
<proteinExistence type="predicted"/>
<dbReference type="Pfam" id="PF06366">
    <property type="entry name" value="FlhE"/>
    <property type="match status" value="1"/>
</dbReference>
<dbReference type="InterPro" id="IPR009420">
    <property type="entry name" value="FlhE"/>
</dbReference>
<organism evidence="1 2">
    <name type="scientific">Pseudomonas folii</name>
    <dbReference type="NCBI Taxonomy" id="2762593"/>
    <lineage>
        <taxon>Bacteria</taxon>
        <taxon>Pseudomonadati</taxon>
        <taxon>Pseudomonadota</taxon>
        <taxon>Gammaproteobacteria</taxon>
        <taxon>Pseudomonadales</taxon>
        <taxon>Pseudomonadaceae</taxon>
        <taxon>Pseudomonas</taxon>
    </lineage>
</organism>
<reference evidence="1 2" key="1">
    <citation type="submission" date="2020-08" db="EMBL/GenBank/DDBJ databases">
        <title>Putative novel bacterial strains isolated from necrotic wheat leaf tissues caused by Xanthomonas translucens.</title>
        <authorList>
            <person name="Tambong J.T."/>
        </authorList>
    </citation>
    <scope>NUCLEOTIDE SEQUENCE [LARGE SCALE GENOMIC DNA]</scope>
    <source>
        <strain evidence="1 2">DOAB 1069</strain>
    </source>
</reference>
<accession>A0ABR7B2K0</accession>
<keyword evidence="1" id="KW-0966">Cell projection</keyword>
<gene>
    <name evidence="1" type="ORF">H8S59_16680</name>
</gene>